<dbReference type="PROSITE" id="PS51007">
    <property type="entry name" value="CYTC"/>
    <property type="match status" value="1"/>
</dbReference>
<accession>G2PNG9</accession>
<keyword evidence="3 4" id="KW-0408">Iron</keyword>
<keyword evidence="2 4" id="KW-0479">Metal-binding</keyword>
<keyword evidence="1 4" id="KW-0349">Heme</keyword>
<dbReference type="Proteomes" id="UP000008908">
    <property type="component" value="Chromosome"/>
</dbReference>
<dbReference type="eggNOG" id="COG2010">
    <property type="taxonomic scope" value="Bacteria"/>
</dbReference>
<dbReference type="SUPFAM" id="SSF46626">
    <property type="entry name" value="Cytochrome c"/>
    <property type="match status" value="1"/>
</dbReference>
<reference evidence="6 7" key="2">
    <citation type="journal article" date="2012" name="Stand. Genomic Sci.">
        <title>Complete genome sequence of the facultatively anaerobic, appendaged bacterium Muricauda ruestringensis type strain (B1(T)).</title>
        <authorList>
            <person name="Huntemann M."/>
            <person name="Teshima H."/>
            <person name="Lapidus A."/>
            <person name="Nolan M."/>
            <person name="Lucas S."/>
            <person name="Hammon N."/>
            <person name="Deshpande S."/>
            <person name="Cheng J.F."/>
            <person name="Tapia R."/>
            <person name="Goodwin L.A."/>
            <person name="Pitluck S."/>
            <person name="Liolios K."/>
            <person name="Pagani I."/>
            <person name="Ivanova N."/>
            <person name="Mavromatis K."/>
            <person name="Mikhailova N."/>
            <person name="Pati A."/>
            <person name="Chen A."/>
            <person name="Palaniappan K."/>
            <person name="Land M."/>
            <person name="Hauser L."/>
            <person name="Pan C."/>
            <person name="Brambilla E.M."/>
            <person name="Rohde M."/>
            <person name="Spring S."/>
            <person name="Goker M."/>
            <person name="Detter J.C."/>
            <person name="Bristow J."/>
            <person name="Eisen J.A."/>
            <person name="Markowitz V."/>
            <person name="Hugenholtz P."/>
            <person name="Kyrpides N.C."/>
            <person name="Klenk H.P."/>
            <person name="Woyke T."/>
        </authorList>
    </citation>
    <scope>NUCLEOTIDE SEQUENCE [LARGE SCALE GENOMIC DNA]</scope>
    <source>
        <strain evidence="7">DSM 13258 / LMG 19739 / B1</strain>
    </source>
</reference>
<name>G2PNG9_ALLRU</name>
<evidence type="ECO:0000259" key="5">
    <source>
        <dbReference type="PROSITE" id="PS51007"/>
    </source>
</evidence>
<keyword evidence="7" id="KW-1185">Reference proteome</keyword>
<evidence type="ECO:0000256" key="1">
    <source>
        <dbReference type="ARBA" id="ARBA00022617"/>
    </source>
</evidence>
<dbReference type="GO" id="GO:0046872">
    <property type="term" value="F:metal ion binding"/>
    <property type="evidence" value="ECO:0007669"/>
    <property type="project" value="UniProtKB-KW"/>
</dbReference>
<evidence type="ECO:0000256" key="2">
    <source>
        <dbReference type="ARBA" id="ARBA00022723"/>
    </source>
</evidence>
<dbReference type="RefSeq" id="WP_014033630.1">
    <property type="nucleotide sequence ID" value="NC_015945.1"/>
</dbReference>
<reference evidence="7" key="1">
    <citation type="submission" date="2011-08" db="EMBL/GenBank/DDBJ databases">
        <title>The complete genome of Muricauda ruestringensis DSM 13258.</title>
        <authorList>
            <person name="Lucas S."/>
            <person name="Han J."/>
            <person name="Lapidus A."/>
            <person name="Bruce D."/>
            <person name="Goodwin L."/>
            <person name="Pitluck S."/>
            <person name="Peters L."/>
            <person name="Kyrpides N."/>
            <person name="Mavromatis K."/>
            <person name="Ivanova N."/>
            <person name="Ovchinnikova G."/>
            <person name="Teshima H."/>
            <person name="Detter J.C."/>
            <person name="Tapia R."/>
            <person name="Han C."/>
            <person name="Land M."/>
            <person name="Hauser L."/>
            <person name="Markowitz V."/>
            <person name="Cheng J.-F."/>
            <person name="Hugenholtz P."/>
            <person name="Woyke T."/>
            <person name="Wu D."/>
            <person name="Spring S."/>
            <person name="Schroeder M."/>
            <person name="Brambilla E."/>
            <person name="Klenk H.-P."/>
            <person name="Eisen J.A."/>
        </authorList>
    </citation>
    <scope>NUCLEOTIDE SEQUENCE [LARGE SCALE GENOMIC DNA]</scope>
    <source>
        <strain evidence="7">DSM 13258 / LMG 19739 / B1</strain>
    </source>
</reference>
<protein>
    <recommendedName>
        <fullName evidence="5">Cytochrome c domain-containing protein</fullName>
    </recommendedName>
</protein>
<dbReference type="InterPro" id="IPR036909">
    <property type="entry name" value="Cyt_c-like_dom_sf"/>
</dbReference>
<dbReference type="Pfam" id="PF13442">
    <property type="entry name" value="Cytochrome_CBB3"/>
    <property type="match status" value="1"/>
</dbReference>
<dbReference type="EMBL" id="CP002999">
    <property type="protein sequence ID" value="AEM71349.1"/>
    <property type="molecule type" value="Genomic_DNA"/>
</dbReference>
<evidence type="ECO:0000313" key="6">
    <source>
        <dbReference type="EMBL" id="AEM71349.1"/>
    </source>
</evidence>
<dbReference type="KEGG" id="mrs:Murru_2311"/>
<dbReference type="AlphaFoldDB" id="G2PNG9"/>
<dbReference type="HOGENOM" id="CLU_101159_2_1_10"/>
<dbReference type="STRING" id="886377.Murru_2311"/>
<dbReference type="GO" id="GO:0009055">
    <property type="term" value="F:electron transfer activity"/>
    <property type="evidence" value="ECO:0007669"/>
    <property type="project" value="InterPro"/>
</dbReference>
<feature type="domain" description="Cytochrome c" evidence="5">
    <location>
        <begin position="50"/>
        <end position="135"/>
    </location>
</feature>
<evidence type="ECO:0000256" key="3">
    <source>
        <dbReference type="ARBA" id="ARBA00023004"/>
    </source>
</evidence>
<dbReference type="Gene3D" id="1.10.760.10">
    <property type="entry name" value="Cytochrome c-like domain"/>
    <property type="match status" value="1"/>
</dbReference>
<dbReference type="OrthoDB" id="9811395at2"/>
<dbReference type="GO" id="GO:0020037">
    <property type="term" value="F:heme binding"/>
    <property type="evidence" value="ECO:0007669"/>
    <property type="project" value="InterPro"/>
</dbReference>
<evidence type="ECO:0000256" key="4">
    <source>
        <dbReference type="PROSITE-ProRule" id="PRU00433"/>
    </source>
</evidence>
<organism evidence="6 7">
    <name type="scientific">Allomuricauda ruestringensis (strain DSM 13258 / CIP 107369 / LMG 19739 / B1)</name>
    <name type="common">Muricauda ruestringensis</name>
    <dbReference type="NCBI Taxonomy" id="886377"/>
    <lineage>
        <taxon>Bacteria</taxon>
        <taxon>Pseudomonadati</taxon>
        <taxon>Bacteroidota</taxon>
        <taxon>Flavobacteriia</taxon>
        <taxon>Flavobacteriales</taxon>
        <taxon>Flavobacteriaceae</taxon>
        <taxon>Flagellimonas</taxon>
    </lineage>
</organism>
<evidence type="ECO:0000313" key="7">
    <source>
        <dbReference type="Proteomes" id="UP000008908"/>
    </source>
</evidence>
<gene>
    <name evidence="6" type="ordered locus">Murru_2311</name>
</gene>
<dbReference type="InterPro" id="IPR009056">
    <property type="entry name" value="Cyt_c-like_dom"/>
</dbReference>
<proteinExistence type="predicted"/>
<sequence length="135" mass="15372">MKKRAFLVIPILIGGLAILSMKTTGFEQQETWIVPEEYQNMKNPFADYEDEDSIGRMVYSKYCKMCHGKKGQGDGSAGKLLNTPVADFTAASFKDQTDGSIYYKISKGRKDMPSFEKVIQSDEDFWMLVKYVKNL</sequence>